<dbReference type="Pfam" id="PF14808">
    <property type="entry name" value="TMEM164"/>
    <property type="match status" value="1"/>
</dbReference>
<keyword evidence="3" id="KW-1185">Reference proteome</keyword>
<feature type="transmembrane region" description="Helical" evidence="1">
    <location>
        <begin position="179"/>
        <end position="198"/>
    </location>
</feature>
<name>A0A0B7N9R0_9FUNG</name>
<evidence type="ECO:0000313" key="3">
    <source>
        <dbReference type="Proteomes" id="UP000054107"/>
    </source>
</evidence>
<feature type="transmembrane region" description="Helical" evidence="1">
    <location>
        <begin position="150"/>
        <end position="167"/>
    </location>
</feature>
<keyword evidence="1" id="KW-0472">Membrane</keyword>
<dbReference type="InterPro" id="IPR026508">
    <property type="entry name" value="TMEM164"/>
</dbReference>
<proteinExistence type="predicted"/>
<feature type="transmembrane region" description="Helical" evidence="1">
    <location>
        <begin position="255"/>
        <end position="275"/>
    </location>
</feature>
<keyword evidence="1" id="KW-0812">Transmembrane</keyword>
<dbReference type="Proteomes" id="UP000054107">
    <property type="component" value="Unassembled WGS sequence"/>
</dbReference>
<accession>A0A0B7N9R0</accession>
<evidence type="ECO:0000313" key="2">
    <source>
        <dbReference type="EMBL" id="CEP11714.1"/>
    </source>
</evidence>
<keyword evidence="1" id="KW-1133">Transmembrane helix</keyword>
<reference evidence="2 3" key="1">
    <citation type="submission" date="2014-09" db="EMBL/GenBank/DDBJ databases">
        <authorList>
            <person name="Ellenberger Sabrina"/>
        </authorList>
    </citation>
    <scope>NUCLEOTIDE SEQUENCE [LARGE SCALE GENOMIC DNA]</scope>
    <source>
        <strain evidence="2 3">CBS 412.66</strain>
    </source>
</reference>
<protein>
    <submittedName>
        <fullName evidence="2">Uncharacterized protein</fullName>
    </submittedName>
</protein>
<dbReference type="OrthoDB" id="17328at2759"/>
<feature type="transmembrane region" description="Helical" evidence="1">
    <location>
        <begin position="210"/>
        <end position="235"/>
    </location>
</feature>
<dbReference type="AlphaFoldDB" id="A0A0B7N9R0"/>
<feature type="transmembrane region" description="Helical" evidence="1">
    <location>
        <begin position="52"/>
        <end position="71"/>
    </location>
</feature>
<sequence>MKAHILEIIEPSLLKLESWVKAIAADVPADTDWAQSSFGSWYNEPRQHGLELLFLASFWGFATYITFSRLLKPGTKNYKLLTEFQVPCRASLTERGMTLSLICSLLLTLTHKIVRNRVWFMMQPCHMSGVLLLFTLVYPNKRSPIPHVFFNIYLHLQWGALAALAFPDLREHTMIGETFNFFAEHILLLVVPIYMIYSRRYVVLPKSKEILFLSFFSYSFFHTPLLHLISLTSGYNLNYMWAPPPIKFLLDLGPLYRIVMYGAAFVFKFITRFILVETALAVMPRKNLASIEKTAATNPNLLKKSKKI</sequence>
<organism evidence="2 3">
    <name type="scientific">Parasitella parasitica</name>
    <dbReference type="NCBI Taxonomy" id="35722"/>
    <lineage>
        <taxon>Eukaryota</taxon>
        <taxon>Fungi</taxon>
        <taxon>Fungi incertae sedis</taxon>
        <taxon>Mucoromycota</taxon>
        <taxon>Mucoromycotina</taxon>
        <taxon>Mucoromycetes</taxon>
        <taxon>Mucorales</taxon>
        <taxon>Mucorineae</taxon>
        <taxon>Mucoraceae</taxon>
        <taxon>Parasitella</taxon>
    </lineage>
</organism>
<dbReference type="PANTHER" id="PTHR20948">
    <property type="entry name" value="TRANSMEMBRANE PROTEIN 164"/>
    <property type="match status" value="1"/>
</dbReference>
<dbReference type="PANTHER" id="PTHR20948:SF2">
    <property type="entry name" value="TRANSMEMBRANE PROTEIN 164"/>
    <property type="match status" value="1"/>
</dbReference>
<dbReference type="EMBL" id="LN726786">
    <property type="protein sequence ID" value="CEP11714.1"/>
    <property type="molecule type" value="Genomic_DNA"/>
</dbReference>
<evidence type="ECO:0000256" key="1">
    <source>
        <dbReference type="SAM" id="Phobius"/>
    </source>
</evidence>
<feature type="transmembrane region" description="Helical" evidence="1">
    <location>
        <begin position="120"/>
        <end position="138"/>
    </location>
</feature>
<gene>
    <name evidence="2" type="primary">PARPA_05596.1 scaffold 18730</name>
</gene>